<dbReference type="RefSeq" id="WP_136730607.1">
    <property type="nucleotide sequence ID" value="NZ_SUMC01000147.1"/>
</dbReference>
<gene>
    <name evidence="1" type="ORF">FCI23_49870</name>
</gene>
<dbReference type="Proteomes" id="UP000305778">
    <property type="component" value="Unassembled WGS sequence"/>
</dbReference>
<keyword evidence="2" id="KW-1185">Reference proteome</keyword>
<dbReference type="EMBL" id="SUMC01000147">
    <property type="protein sequence ID" value="TJZ97126.1"/>
    <property type="molecule type" value="Genomic_DNA"/>
</dbReference>
<organism evidence="1 2">
    <name type="scientific">Actinacidiphila oryziradicis</name>
    <dbReference type="NCBI Taxonomy" id="2571141"/>
    <lineage>
        <taxon>Bacteria</taxon>
        <taxon>Bacillati</taxon>
        <taxon>Actinomycetota</taxon>
        <taxon>Actinomycetes</taxon>
        <taxon>Kitasatosporales</taxon>
        <taxon>Streptomycetaceae</taxon>
        <taxon>Actinacidiphila</taxon>
    </lineage>
</organism>
<name>A0A4U0RP67_9ACTN</name>
<reference evidence="1 2" key="1">
    <citation type="submission" date="2019-04" db="EMBL/GenBank/DDBJ databases">
        <title>Streptomyces oryziradicis sp. nov., a novel actinomycete isolated from rhizosphere soil of rice (Oryza sativa L.).</title>
        <authorList>
            <person name="Li C."/>
        </authorList>
    </citation>
    <scope>NUCLEOTIDE SEQUENCE [LARGE SCALE GENOMIC DNA]</scope>
    <source>
        <strain evidence="1 2">NEAU-C40</strain>
    </source>
</reference>
<sequence length="89" mass="9256">MDPLGAAAAMLDHGVNTLAPYPGTGKPWLSRCTAAGHLVAPRYDNVTGRGGSCGLCTRRGPGDPKQAVADMQAARFTPLRLWLAGTPQP</sequence>
<evidence type="ECO:0000313" key="1">
    <source>
        <dbReference type="EMBL" id="TJZ97126.1"/>
    </source>
</evidence>
<proteinExistence type="predicted"/>
<dbReference type="AlphaFoldDB" id="A0A4U0RP67"/>
<evidence type="ECO:0000313" key="2">
    <source>
        <dbReference type="Proteomes" id="UP000305778"/>
    </source>
</evidence>
<comment type="caution">
    <text evidence="1">The sequence shown here is derived from an EMBL/GenBank/DDBJ whole genome shotgun (WGS) entry which is preliminary data.</text>
</comment>
<protein>
    <submittedName>
        <fullName evidence="1">Uncharacterized protein</fullName>
    </submittedName>
</protein>
<dbReference type="OrthoDB" id="5115445at2"/>
<accession>A0A4U0RP67</accession>